<feature type="domain" description="RRM" evidence="2">
    <location>
        <begin position="1"/>
        <end position="87"/>
    </location>
</feature>
<sequence>MFAGKSNNPLFAAKTLERFGMVISTRILKNQDGASRGVGFARMDKKELCDQIIRVCCEELKTLLKEMNGKLIINNSTQPLLVKFADSGKKPKTRTLPMASVYSNVAQMEIPVRIWYSHFFINCQHEMHLGIY</sequence>
<protein>
    <submittedName>
        <fullName evidence="4">RRM domain-containing protein</fullName>
    </submittedName>
</protein>
<keyword evidence="1" id="KW-0694">RNA-binding</keyword>
<dbReference type="SUPFAM" id="SSF54928">
    <property type="entry name" value="RNA-binding domain, RBD"/>
    <property type="match status" value="1"/>
</dbReference>
<evidence type="ECO:0000259" key="2">
    <source>
        <dbReference type="PROSITE" id="PS50102"/>
    </source>
</evidence>
<dbReference type="PROSITE" id="PS50102">
    <property type="entry name" value="RRM"/>
    <property type="match status" value="1"/>
</dbReference>
<proteinExistence type="predicted"/>
<dbReference type="InterPro" id="IPR000504">
    <property type="entry name" value="RRM_dom"/>
</dbReference>
<dbReference type="InterPro" id="IPR035979">
    <property type="entry name" value="RBD_domain_sf"/>
</dbReference>
<dbReference type="InterPro" id="IPR012677">
    <property type="entry name" value="Nucleotide-bd_a/b_plait_sf"/>
</dbReference>
<dbReference type="AlphaFoldDB" id="A0A914RA71"/>
<evidence type="ECO:0000313" key="3">
    <source>
        <dbReference type="Proteomes" id="UP000887564"/>
    </source>
</evidence>
<reference evidence="4" key="1">
    <citation type="submission" date="2022-11" db="UniProtKB">
        <authorList>
            <consortium name="WormBaseParasite"/>
        </authorList>
    </citation>
    <scope>IDENTIFICATION</scope>
</reference>
<dbReference type="GO" id="GO:0003723">
    <property type="term" value="F:RNA binding"/>
    <property type="evidence" value="ECO:0007669"/>
    <property type="project" value="UniProtKB-UniRule"/>
</dbReference>
<dbReference type="WBParaSite" id="PEQ_0000356201-mRNA-1">
    <property type="protein sequence ID" value="PEQ_0000356201-mRNA-1"/>
    <property type="gene ID" value="PEQ_0000356201"/>
</dbReference>
<accession>A0A914RA71</accession>
<evidence type="ECO:0000313" key="4">
    <source>
        <dbReference type="WBParaSite" id="PEQ_0000356201-mRNA-1"/>
    </source>
</evidence>
<keyword evidence="3" id="KW-1185">Reference proteome</keyword>
<organism evidence="3 4">
    <name type="scientific">Parascaris equorum</name>
    <name type="common">Equine roundworm</name>
    <dbReference type="NCBI Taxonomy" id="6256"/>
    <lineage>
        <taxon>Eukaryota</taxon>
        <taxon>Metazoa</taxon>
        <taxon>Ecdysozoa</taxon>
        <taxon>Nematoda</taxon>
        <taxon>Chromadorea</taxon>
        <taxon>Rhabditida</taxon>
        <taxon>Spirurina</taxon>
        <taxon>Ascaridomorpha</taxon>
        <taxon>Ascaridoidea</taxon>
        <taxon>Ascarididae</taxon>
        <taxon>Parascaris</taxon>
    </lineage>
</organism>
<name>A0A914RA71_PAREQ</name>
<dbReference type="Gene3D" id="3.30.70.330">
    <property type="match status" value="1"/>
</dbReference>
<evidence type="ECO:0000256" key="1">
    <source>
        <dbReference type="PROSITE-ProRule" id="PRU00176"/>
    </source>
</evidence>
<dbReference type="Proteomes" id="UP000887564">
    <property type="component" value="Unplaced"/>
</dbReference>